<keyword evidence="3" id="KW-0645">Protease</keyword>
<dbReference type="InterPro" id="IPR003675">
    <property type="entry name" value="Rce1/LyrA-like_dom"/>
</dbReference>
<accession>A0A6M8U8Q5</accession>
<dbReference type="GO" id="GO:0004175">
    <property type="term" value="F:endopeptidase activity"/>
    <property type="evidence" value="ECO:0007669"/>
    <property type="project" value="UniProtKB-ARBA"/>
</dbReference>
<feature type="transmembrane region" description="Helical" evidence="1">
    <location>
        <begin position="246"/>
        <end position="269"/>
    </location>
</feature>
<dbReference type="GO" id="GO:0006508">
    <property type="term" value="P:proteolysis"/>
    <property type="evidence" value="ECO:0007669"/>
    <property type="project" value="UniProtKB-KW"/>
</dbReference>
<feature type="transmembrane region" description="Helical" evidence="1">
    <location>
        <begin position="220"/>
        <end position="239"/>
    </location>
</feature>
<keyword evidence="1" id="KW-0812">Transmembrane</keyword>
<keyword evidence="1" id="KW-1133">Transmembrane helix</keyword>
<feature type="transmembrane region" description="Helical" evidence="1">
    <location>
        <begin position="106"/>
        <end position="127"/>
    </location>
</feature>
<dbReference type="Pfam" id="PF02517">
    <property type="entry name" value="Rce1-like"/>
    <property type="match status" value="1"/>
</dbReference>
<dbReference type="EMBL" id="CP054212">
    <property type="protein sequence ID" value="QKJ85181.1"/>
    <property type="molecule type" value="Genomic_DNA"/>
</dbReference>
<dbReference type="GO" id="GO:0008237">
    <property type="term" value="F:metallopeptidase activity"/>
    <property type="evidence" value="ECO:0007669"/>
    <property type="project" value="UniProtKB-KW"/>
</dbReference>
<feature type="transmembrane region" description="Helical" evidence="1">
    <location>
        <begin position="197"/>
        <end position="214"/>
    </location>
</feature>
<keyword evidence="3" id="KW-0482">Metalloprotease</keyword>
<evidence type="ECO:0000313" key="4">
    <source>
        <dbReference type="Proteomes" id="UP000505325"/>
    </source>
</evidence>
<reference evidence="3 4" key="1">
    <citation type="submission" date="2020-06" db="EMBL/GenBank/DDBJ databases">
        <title>Genome sequence of Paramixta manurensis strain PD-1.</title>
        <authorList>
            <person name="Lee C.W."/>
            <person name="Kim J."/>
        </authorList>
    </citation>
    <scope>NUCLEOTIDE SEQUENCE [LARGE SCALE GENOMIC DNA]</scope>
    <source>
        <strain evidence="3 4">PD-1</strain>
    </source>
</reference>
<proteinExistence type="predicted"/>
<sequence length="271" mass="29901">MWYLLAVSLLILAFHRPAAIGLLVITLAIAITQQVLQPPAIAGLAVLAAVIAIRRQCHATRWLAAITEGILVLGAIALMLHLMPGFNNTRIVTAVQAGPHSAPFTFYYNLDKALIPFVLLACLPTLFRTDAQPPRYKVWWLLLLLAIPVLLLIATLAGGLAIEPHFPRWLWPFALANLFFVSLAEEALFRGYLQQRLTGWVGSLPALLLTSLLFGMAHIAGGSLLVLFATLAGLIYGLAWQWSGKLWVATWVHFAFNLTHLLLFTYPVLQR</sequence>
<dbReference type="AlphaFoldDB" id="A0A6M8U8Q5"/>
<feature type="transmembrane region" description="Helical" evidence="1">
    <location>
        <begin position="65"/>
        <end position="86"/>
    </location>
</feature>
<protein>
    <submittedName>
        <fullName evidence="3">CPBP family intramembrane metalloprotease</fullName>
    </submittedName>
</protein>
<feature type="transmembrane region" description="Helical" evidence="1">
    <location>
        <begin position="35"/>
        <end position="53"/>
    </location>
</feature>
<dbReference type="RefSeq" id="WP_173632299.1">
    <property type="nucleotide sequence ID" value="NZ_CP054212.1"/>
</dbReference>
<feature type="transmembrane region" description="Helical" evidence="1">
    <location>
        <begin position="139"/>
        <end position="162"/>
    </location>
</feature>
<evidence type="ECO:0000256" key="1">
    <source>
        <dbReference type="SAM" id="Phobius"/>
    </source>
</evidence>
<name>A0A6M8U8Q5_9GAMM</name>
<gene>
    <name evidence="3" type="ORF">PMPD1_0198</name>
</gene>
<feature type="transmembrane region" description="Helical" evidence="1">
    <location>
        <begin position="168"/>
        <end position="185"/>
    </location>
</feature>
<evidence type="ECO:0000313" key="3">
    <source>
        <dbReference type="EMBL" id="QKJ85181.1"/>
    </source>
</evidence>
<feature type="domain" description="CAAX prenyl protease 2/Lysostaphin resistance protein A-like" evidence="2">
    <location>
        <begin position="168"/>
        <end position="258"/>
    </location>
</feature>
<organism evidence="3 4">
    <name type="scientific">Paramixta manurensis</name>
    <dbReference type="NCBI Taxonomy" id="2740817"/>
    <lineage>
        <taxon>Bacteria</taxon>
        <taxon>Pseudomonadati</taxon>
        <taxon>Pseudomonadota</taxon>
        <taxon>Gammaproteobacteria</taxon>
        <taxon>Enterobacterales</taxon>
        <taxon>Erwiniaceae</taxon>
        <taxon>Paramixta</taxon>
    </lineage>
</organism>
<dbReference type="KEGG" id="pmak:PMPD1_0198"/>
<keyword evidence="4" id="KW-1185">Reference proteome</keyword>
<evidence type="ECO:0000259" key="2">
    <source>
        <dbReference type="Pfam" id="PF02517"/>
    </source>
</evidence>
<dbReference type="Proteomes" id="UP000505325">
    <property type="component" value="Chromosome"/>
</dbReference>
<keyword evidence="1" id="KW-0472">Membrane</keyword>
<dbReference type="GO" id="GO:0080120">
    <property type="term" value="P:CAAX-box protein maturation"/>
    <property type="evidence" value="ECO:0007669"/>
    <property type="project" value="UniProtKB-ARBA"/>
</dbReference>
<keyword evidence="3" id="KW-0378">Hydrolase</keyword>